<evidence type="ECO:0000313" key="8">
    <source>
        <dbReference type="EMBL" id="MFC6079526.1"/>
    </source>
</evidence>
<sequence length="198" mass="19879">LRAVGAGVLVGGVAGVLVVGGILGVVVGGCAGGVVVVLRRRGETGEERSERMRVMGDLPFAVDLMVACLRAGLPVAGAVEIAAEAVGGPLAAKLSSVTGRSRLGAVPEEAWAELRDDPALSTLARDMTRAATTGAPVADVLSRLSDDATREAQAASSAAARRAGVQVIAPLGLCFLPAFVFLGIIPIVATLATQAFNN</sequence>
<dbReference type="Gene3D" id="1.20.81.30">
    <property type="entry name" value="Type II secretion system (T2SS), domain F"/>
    <property type="match status" value="1"/>
</dbReference>
<keyword evidence="2" id="KW-1003">Cell membrane</keyword>
<evidence type="ECO:0000256" key="5">
    <source>
        <dbReference type="ARBA" id="ARBA00023136"/>
    </source>
</evidence>
<accession>A0ABW1N8R5</accession>
<reference evidence="9" key="1">
    <citation type="journal article" date="2019" name="Int. J. Syst. Evol. Microbiol.">
        <title>The Global Catalogue of Microorganisms (GCM) 10K type strain sequencing project: providing services to taxonomists for standard genome sequencing and annotation.</title>
        <authorList>
            <consortium name="The Broad Institute Genomics Platform"/>
            <consortium name="The Broad Institute Genome Sequencing Center for Infectious Disease"/>
            <person name="Wu L."/>
            <person name="Ma J."/>
        </authorList>
    </citation>
    <scope>NUCLEOTIDE SEQUENCE [LARGE SCALE GENOMIC DNA]</scope>
    <source>
        <strain evidence="9">JCM 30346</strain>
    </source>
</reference>
<dbReference type="EMBL" id="JBHSRF010000001">
    <property type="protein sequence ID" value="MFC6079526.1"/>
    <property type="molecule type" value="Genomic_DNA"/>
</dbReference>
<evidence type="ECO:0000256" key="6">
    <source>
        <dbReference type="SAM" id="Phobius"/>
    </source>
</evidence>
<keyword evidence="4 6" id="KW-1133">Transmembrane helix</keyword>
<comment type="caution">
    <text evidence="8">The sequence shown here is derived from an EMBL/GenBank/DDBJ whole genome shotgun (WGS) entry which is preliminary data.</text>
</comment>
<dbReference type="PANTHER" id="PTHR35007">
    <property type="entry name" value="INTEGRAL MEMBRANE PROTEIN-RELATED"/>
    <property type="match status" value="1"/>
</dbReference>
<gene>
    <name evidence="8" type="ORF">ACFP1K_00005</name>
</gene>
<evidence type="ECO:0000259" key="7">
    <source>
        <dbReference type="Pfam" id="PF00482"/>
    </source>
</evidence>
<comment type="subcellular location">
    <subcellularLocation>
        <location evidence="1">Cell membrane</location>
        <topology evidence="1">Multi-pass membrane protein</topology>
    </subcellularLocation>
</comment>
<evidence type="ECO:0000256" key="2">
    <source>
        <dbReference type="ARBA" id="ARBA00022475"/>
    </source>
</evidence>
<evidence type="ECO:0000256" key="4">
    <source>
        <dbReference type="ARBA" id="ARBA00022989"/>
    </source>
</evidence>
<dbReference type="RefSeq" id="WP_380745642.1">
    <property type="nucleotide sequence ID" value="NZ_JBHSRF010000001.1"/>
</dbReference>
<name>A0ABW1N8R5_9ACTN</name>
<evidence type="ECO:0000313" key="9">
    <source>
        <dbReference type="Proteomes" id="UP001596137"/>
    </source>
</evidence>
<organism evidence="8 9">
    <name type="scientific">Sphaerisporangium aureirubrum</name>
    <dbReference type="NCBI Taxonomy" id="1544736"/>
    <lineage>
        <taxon>Bacteria</taxon>
        <taxon>Bacillati</taxon>
        <taxon>Actinomycetota</taxon>
        <taxon>Actinomycetes</taxon>
        <taxon>Streptosporangiales</taxon>
        <taxon>Streptosporangiaceae</taxon>
        <taxon>Sphaerisporangium</taxon>
    </lineage>
</organism>
<dbReference type="InterPro" id="IPR018076">
    <property type="entry name" value="T2SS_GspF_dom"/>
</dbReference>
<evidence type="ECO:0000256" key="1">
    <source>
        <dbReference type="ARBA" id="ARBA00004651"/>
    </source>
</evidence>
<proteinExistence type="predicted"/>
<feature type="transmembrane region" description="Helical" evidence="6">
    <location>
        <begin position="12"/>
        <end position="38"/>
    </location>
</feature>
<keyword evidence="3 6" id="KW-0812">Transmembrane</keyword>
<protein>
    <submittedName>
        <fullName evidence="8">Type II secretion system F family protein</fullName>
    </submittedName>
</protein>
<dbReference type="InterPro" id="IPR042094">
    <property type="entry name" value="T2SS_GspF_sf"/>
</dbReference>
<evidence type="ECO:0000256" key="3">
    <source>
        <dbReference type="ARBA" id="ARBA00022692"/>
    </source>
</evidence>
<feature type="non-terminal residue" evidence="8">
    <location>
        <position position="1"/>
    </location>
</feature>
<dbReference type="Proteomes" id="UP001596137">
    <property type="component" value="Unassembled WGS sequence"/>
</dbReference>
<feature type="domain" description="Type II secretion system protein GspF" evidence="7">
    <location>
        <begin position="62"/>
        <end position="182"/>
    </location>
</feature>
<keyword evidence="9" id="KW-1185">Reference proteome</keyword>
<feature type="transmembrane region" description="Helical" evidence="6">
    <location>
        <begin position="167"/>
        <end position="192"/>
    </location>
</feature>
<dbReference type="PANTHER" id="PTHR35007:SF3">
    <property type="entry name" value="POSSIBLE CONSERVED ALANINE RICH MEMBRANE PROTEIN"/>
    <property type="match status" value="1"/>
</dbReference>
<keyword evidence="5 6" id="KW-0472">Membrane</keyword>
<dbReference type="Pfam" id="PF00482">
    <property type="entry name" value="T2SSF"/>
    <property type="match status" value="1"/>
</dbReference>